<organism evidence="1 2">
    <name type="scientific">Dallia pectoralis</name>
    <name type="common">Alaska blackfish</name>
    <dbReference type="NCBI Taxonomy" id="75939"/>
    <lineage>
        <taxon>Eukaryota</taxon>
        <taxon>Metazoa</taxon>
        <taxon>Chordata</taxon>
        <taxon>Craniata</taxon>
        <taxon>Vertebrata</taxon>
        <taxon>Euteleostomi</taxon>
        <taxon>Actinopterygii</taxon>
        <taxon>Neopterygii</taxon>
        <taxon>Teleostei</taxon>
        <taxon>Protacanthopterygii</taxon>
        <taxon>Esociformes</taxon>
        <taxon>Umbridae</taxon>
        <taxon>Dallia</taxon>
    </lineage>
</organism>
<accession>A0ACC2FW83</accession>
<gene>
    <name evidence="1" type="ORF">DPEC_G00247030</name>
</gene>
<proteinExistence type="predicted"/>
<sequence>MGCVVRQKYCVQGPQFLQHIDTNHRLIRHQPEGGRAGQRQRTETDINTTSRQRKDLTNPTYTRSERTTGQYLSDHKVGGSQVDLPALRVSFLYPHRTPPSEP</sequence>
<dbReference type="Proteomes" id="UP001157502">
    <property type="component" value="Chromosome 21"/>
</dbReference>
<name>A0ACC2FW83_DALPE</name>
<reference evidence="1" key="1">
    <citation type="submission" date="2021-05" db="EMBL/GenBank/DDBJ databases">
        <authorList>
            <person name="Pan Q."/>
            <person name="Jouanno E."/>
            <person name="Zahm M."/>
            <person name="Klopp C."/>
            <person name="Cabau C."/>
            <person name="Louis A."/>
            <person name="Berthelot C."/>
            <person name="Parey E."/>
            <person name="Roest Crollius H."/>
            <person name="Montfort J."/>
            <person name="Robinson-Rechavi M."/>
            <person name="Bouchez O."/>
            <person name="Lampietro C."/>
            <person name="Lopez Roques C."/>
            <person name="Donnadieu C."/>
            <person name="Postlethwait J."/>
            <person name="Bobe J."/>
            <person name="Dillon D."/>
            <person name="Chandos A."/>
            <person name="von Hippel F."/>
            <person name="Guiguen Y."/>
        </authorList>
    </citation>
    <scope>NUCLEOTIDE SEQUENCE</scope>
    <source>
        <strain evidence="1">YG-Jan2019</strain>
    </source>
</reference>
<protein>
    <submittedName>
        <fullName evidence="1">Uncharacterized protein</fullName>
    </submittedName>
</protein>
<evidence type="ECO:0000313" key="2">
    <source>
        <dbReference type="Proteomes" id="UP001157502"/>
    </source>
</evidence>
<comment type="caution">
    <text evidence="1">The sequence shown here is derived from an EMBL/GenBank/DDBJ whole genome shotgun (WGS) entry which is preliminary data.</text>
</comment>
<evidence type="ECO:0000313" key="1">
    <source>
        <dbReference type="EMBL" id="KAJ7995674.1"/>
    </source>
</evidence>
<keyword evidence="2" id="KW-1185">Reference proteome</keyword>
<dbReference type="EMBL" id="CM055748">
    <property type="protein sequence ID" value="KAJ7995674.1"/>
    <property type="molecule type" value="Genomic_DNA"/>
</dbReference>